<feature type="transmembrane region" description="Helical" evidence="1">
    <location>
        <begin position="32"/>
        <end position="49"/>
    </location>
</feature>
<dbReference type="EMBL" id="AFXZ01000020">
    <property type="protein sequence ID" value="TLG99035.1"/>
    <property type="molecule type" value="Genomic_DNA"/>
</dbReference>
<keyword evidence="1" id="KW-0812">Transmembrane</keyword>
<organism evidence="2 3">
    <name type="scientific">Bizionia argentinensis JUB59</name>
    <dbReference type="NCBI Taxonomy" id="1046627"/>
    <lineage>
        <taxon>Bacteria</taxon>
        <taxon>Pseudomonadati</taxon>
        <taxon>Bacteroidota</taxon>
        <taxon>Flavobacteriia</taxon>
        <taxon>Flavobacteriales</taxon>
        <taxon>Flavobacteriaceae</taxon>
        <taxon>Bizionia</taxon>
    </lineage>
</organism>
<reference evidence="2 3" key="1">
    <citation type="journal article" date="2008" name="Int. J. Syst. Evol. Microbiol.">
        <title>Bizionia argentinensis sp. nov., isolated from surface marine water in Antarctica.</title>
        <authorList>
            <person name="Bercovich A."/>
            <person name="Vazquez S.C."/>
            <person name="Yankilevich P."/>
            <person name="Coria S.H."/>
            <person name="Foti M."/>
            <person name="Hernandez E."/>
            <person name="Vidal A."/>
            <person name="Ruberto L."/>
            <person name="Melo C."/>
            <person name="Marenssi S."/>
            <person name="Criscuolo M."/>
            <person name="Memoli M."/>
            <person name="Arguelles M."/>
            <person name="Mac Cormack W.P."/>
        </authorList>
    </citation>
    <scope>NUCLEOTIDE SEQUENCE [LARGE SCALE GENOMIC DNA]</scope>
    <source>
        <strain evidence="2 3">JUB59</strain>
    </source>
</reference>
<keyword evidence="1" id="KW-0472">Membrane</keyword>
<sequence>MSTNICLLPGVFVINLYFYSAINHYKYIMKRLIVSVLMLMAATLIFSQANDSLDENASQKEVIKKAETSTIVG</sequence>
<keyword evidence="1" id="KW-1133">Transmembrane helix</keyword>
<dbReference type="AlphaFoldDB" id="A0A4U8UGC2"/>
<comment type="caution">
    <text evidence="2">The sequence shown here is derived from an EMBL/GenBank/DDBJ whole genome shotgun (WGS) entry which is preliminary data.</text>
</comment>
<accession>A0A4U8UGC2</accession>
<dbReference type="STRING" id="1046627.BZARG_2773"/>
<evidence type="ECO:0000313" key="2">
    <source>
        <dbReference type="EMBL" id="TLG99035.1"/>
    </source>
</evidence>
<gene>
    <name evidence="2" type="ORF">BZARG_03360</name>
</gene>
<keyword evidence="3" id="KW-1185">Reference proteome</keyword>
<proteinExistence type="predicted"/>
<evidence type="ECO:0000313" key="3">
    <source>
        <dbReference type="Proteomes" id="UP000003730"/>
    </source>
</evidence>
<protein>
    <submittedName>
        <fullName evidence="2">Uncharacterized protein</fullName>
    </submittedName>
</protein>
<name>A0A4U8UGC2_9FLAO</name>
<evidence type="ECO:0000256" key="1">
    <source>
        <dbReference type="SAM" id="Phobius"/>
    </source>
</evidence>
<feature type="transmembrane region" description="Helical" evidence="1">
    <location>
        <begin position="6"/>
        <end position="25"/>
    </location>
</feature>
<dbReference type="Proteomes" id="UP000003730">
    <property type="component" value="Unassembled WGS sequence"/>
</dbReference>